<proteinExistence type="predicted"/>
<dbReference type="EMBL" id="AP024488">
    <property type="protein sequence ID" value="BCS95205.1"/>
    <property type="molecule type" value="Genomic_DNA"/>
</dbReference>
<evidence type="ECO:0000256" key="1">
    <source>
        <dbReference type="SAM" id="Phobius"/>
    </source>
</evidence>
<evidence type="ECO:0000259" key="2">
    <source>
        <dbReference type="Pfam" id="PF25087"/>
    </source>
</evidence>
<dbReference type="Pfam" id="PF25087">
    <property type="entry name" value="GMPPB_C"/>
    <property type="match status" value="1"/>
</dbReference>
<sequence length="494" mass="54401">MKAIIIATKGVDRAEVLSERLGAAMLPLLDRPFLQHVVECLVRWGVTEIDFVLSHLPEKVEAFFGSGERWGCRFHYHLVRDPERPYRPLADALNAPRGVPLFLVHGDALPLAERHEPEPEVPLLLMMEAEAEKGRWSGWAVVPPGTSLNMEARADRQAIEAALKGAGGIERALDACLTVSDGGSLLASTRTFLDMGAPFLMHAAREVESGIWLSRDVGMHPTAQLMPPVYIDEECRIGKKAVIGPHAVLGKGCVVDEKTHIEHSVVLPWSYIGKDLSLDGCLVDKNCLVNTAIGSEITVAEPFIIGSLTEKTLRSRIVRLGSRTMGCLLLVAFAPLLLVTLCALSLFRKGLVHPKLEVVSLPTLSDEAHWRTFSFSTCEEAGPDPVTWEARWWHFFLVFLPGLIHVAKGQLRFVGLGPRTAETIRALPSDWRSIYLTGKGGLITEAMLHFGAYPSEDELYAAETFYTVSSGLRYDLKLLFKYAGQLCGIAPRPD</sequence>
<dbReference type="Gene3D" id="2.160.10.10">
    <property type="entry name" value="Hexapeptide repeat proteins"/>
    <property type="match status" value="1"/>
</dbReference>
<dbReference type="InterPro" id="IPR050486">
    <property type="entry name" value="Mannose-1P_guanyltransferase"/>
</dbReference>
<feature type="transmembrane region" description="Helical" evidence="1">
    <location>
        <begin position="324"/>
        <end position="347"/>
    </location>
</feature>
<keyword evidence="1" id="KW-0812">Transmembrane</keyword>
<organism evidence="3 4">
    <name type="scientific">Desulfoluna limicola</name>
    <dbReference type="NCBI Taxonomy" id="2810562"/>
    <lineage>
        <taxon>Bacteria</taxon>
        <taxon>Pseudomonadati</taxon>
        <taxon>Thermodesulfobacteriota</taxon>
        <taxon>Desulfobacteria</taxon>
        <taxon>Desulfobacterales</taxon>
        <taxon>Desulfolunaceae</taxon>
        <taxon>Desulfoluna</taxon>
    </lineage>
</organism>
<dbReference type="InterPro" id="IPR056729">
    <property type="entry name" value="GMPPB_C"/>
</dbReference>
<dbReference type="InterPro" id="IPR029044">
    <property type="entry name" value="Nucleotide-diphossugar_trans"/>
</dbReference>
<reference evidence="3 4" key="1">
    <citation type="submission" date="2021-02" db="EMBL/GenBank/DDBJ databases">
        <title>Complete genome of Desulfoluna sp. strain ASN36.</title>
        <authorList>
            <person name="Takahashi A."/>
            <person name="Kojima H."/>
            <person name="Fukui M."/>
        </authorList>
    </citation>
    <scope>NUCLEOTIDE SEQUENCE [LARGE SCALE GENOMIC DNA]</scope>
    <source>
        <strain evidence="3 4">ASN36</strain>
    </source>
</reference>
<dbReference type="Proteomes" id="UP001320148">
    <property type="component" value="Chromosome"/>
</dbReference>
<feature type="domain" description="Mannose-1-phosphate guanyltransferase C-terminal" evidence="2">
    <location>
        <begin position="226"/>
        <end position="291"/>
    </location>
</feature>
<dbReference type="SUPFAM" id="SSF53448">
    <property type="entry name" value="Nucleotide-diphospho-sugar transferases"/>
    <property type="match status" value="1"/>
</dbReference>
<dbReference type="PANTHER" id="PTHR22572">
    <property type="entry name" value="SUGAR-1-PHOSPHATE GUANYL TRANSFERASE"/>
    <property type="match status" value="1"/>
</dbReference>
<dbReference type="Gene3D" id="3.90.550.10">
    <property type="entry name" value="Spore Coat Polysaccharide Biosynthesis Protein SpsA, Chain A"/>
    <property type="match status" value="1"/>
</dbReference>
<dbReference type="RefSeq" id="WP_236891477.1">
    <property type="nucleotide sequence ID" value="NZ_AP024488.1"/>
</dbReference>
<name>A0ABN6F0R7_9BACT</name>
<evidence type="ECO:0000313" key="4">
    <source>
        <dbReference type="Proteomes" id="UP001320148"/>
    </source>
</evidence>
<evidence type="ECO:0000313" key="3">
    <source>
        <dbReference type="EMBL" id="BCS95205.1"/>
    </source>
</evidence>
<keyword evidence="1" id="KW-1133">Transmembrane helix</keyword>
<keyword evidence="1" id="KW-0472">Membrane</keyword>
<dbReference type="SUPFAM" id="SSF51161">
    <property type="entry name" value="Trimeric LpxA-like enzymes"/>
    <property type="match status" value="1"/>
</dbReference>
<gene>
    <name evidence="3" type="ORF">DSLASN_08370</name>
</gene>
<dbReference type="InterPro" id="IPR011004">
    <property type="entry name" value="Trimer_LpxA-like_sf"/>
</dbReference>
<accession>A0ABN6F0R7</accession>
<keyword evidence="4" id="KW-1185">Reference proteome</keyword>
<protein>
    <recommendedName>
        <fullName evidence="2">Mannose-1-phosphate guanyltransferase C-terminal domain-containing protein</fullName>
    </recommendedName>
</protein>